<dbReference type="EMBL" id="QVFU01000007">
    <property type="protein sequence ID" value="RFS46754.1"/>
    <property type="molecule type" value="Genomic_DNA"/>
</dbReference>
<reference evidence="6 7" key="1">
    <citation type="submission" date="2018-08" db="EMBL/GenBank/DDBJ databases">
        <title>Verrucosispora craniellae sp. nov., isolated from a marine sponge in the South China Sea.</title>
        <authorList>
            <person name="Li L."/>
            <person name="Lin H.W."/>
        </authorList>
    </citation>
    <scope>NUCLEOTIDE SEQUENCE [LARGE SCALE GENOMIC DNA]</scope>
    <source>
        <strain evidence="6 7">LHW63014</strain>
    </source>
</reference>
<sequence length="367" mass="39527">MRRVGTEEWSAIALLVVAIAVAAPVLFGAVDTDVPRLLWIALFVLHLAALLTAVAVERAGPLCNRAFAVAVLASWAVVLALPNAGLLPVLLVFTAAVSVYLVPLRVGLAIVALNTVVIAVSLPAAAFRSPEAVVVIGFYLLIQLASMLSSTTLVREQRMRRELAEAHVELQAASVLLSESARTAERLRISRELHDQIGHQLTVLTLELETARHLDGEASRTHVERANRVARELLGDVRTTVGRLRTEPPDLERALRRMARDLPGLDVSVDVSPAVRVDEEESAAFVRATQEIVTNTIRHAGARELWISVTADTRGTVLEARDDGRGAPNLVLGNGLRGLRERFQALGGDLAVDGRTGFRVTARVPAA</sequence>
<keyword evidence="2 6" id="KW-0418">Kinase</keyword>
<feature type="transmembrane region" description="Helical" evidence="4">
    <location>
        <begin position="36"/>
        <end position="55"/>
    </location>
</feature>
<dbReference type="InterPro" id="IPR050482">
    <property type="entry name" value="Sensor_HK_TwoCompSys"/>
</dbReference>
<dbReference type="PANTHER" id="PTHR24421">
    <property type="entry name" value="NITRATE/NITRITE SENSOR PROTEIN NARX-RELATED"/>
    <property type="match status" value="1"/>
</dbReference>
<keyword evidence="1" id="KW-0808">Transferase</keyword>
<dbReference type="AlphaFoldDB" id="A0A372G1I7"/>
<comment type="caution">
    <text evidence="6">The sequence shown here is derived from an EMBL/GenBank/DDBJ whole genome shotgun (WGS) entry which is preliminary data.</text>
</comment>
<proteinExistence type="predicted"/>
<feature type="transmembrane region" description="Helical" evidence="4">
    <location>
        <begin position="109"/>
        <end position="127"/>
    </location>
</feature>
<keyword evidence="4" id="KW-0812">Transmembrane</keyword>
<evidence type="ECO:0000256" key="3">
    <source>
        <dbReference type="ARBA" id="ARBA00023012"/>
    </source>
</evidence>
<evidence type="ECO:0000313" key="6">
    <source>
        <dbReference type="EMBL" id="RFS46754.1"/>
    </source>
</evidence>
<dbReference type="GO" id="GO:0016020">
    <property type="term" value="C:membrane"/>
    <property type="evidence" value="ECO:0007669"/>
    <property type="project" value="InterPro"/>
</dbReference>
<dbReference type="RefSeq" id="WP_117227691.1">
    <property type="nucleotide sequence ID" value="NZ_CP061725.1"/>
</dbReference>
<evidence type="ECO:0000256" key="1">
    <source>
        <dbReference type="ARBA" id="ARBA00022679"/>
    </source>
</evidence>
<accession>A0A372G1I7</accession>
<dbReference type="SUPFAM" id="SSF55874">
    <property type="entry name" value="ATPase domain of HSP90 chaperone/DNA topoisomerase II/histidine kinase"/>
    <property type="match status" value="1"/>
</dbReference>
<dbReference type="GO" id="GO:0046983">
    <property type="term" value="F:protein dimerization activity"/>
    <property type="evidence" value="ECO:0007669"/>
    <property type="project" value="InterPro"/>
</dbReference>
<protein>
    <submittedName>
        <fullName evidence="6">Two-component sensor histidine kinase</fullName>
    </submittedName>
</protein>
<gene>
    <name evidence="6" type="ORF">D0Q02_10020</name>
</gene>
<dbReference type="Proteomes" id="UP000262621">
    <property type="component" value="Unassembled WGS sequence"/>
</dbReference>
<name>A0A372G1I7_9ACTN</name>
<keyword evidence="4" id="KW-0472">Membrane</keyword>
<keyword evidence="3" id="KW-0902">Two-component regulatory system</keyword>
<feature type="transmembrane region" description="Helical" evidence="4">
    <location>
        <begin position="133"/>
        <end position="154"/>
    </location>
</feature>
<dbReference type="CDD" id="cd16917">
    <property type="entry name" value="HATPase_UhpB-NarQ-NarX-like"/>
    <property type="match status" value="1"/>
</dbReference>
<dbReference type="Gene3D" id="1.20.5.1930">
    <property type="match status" value="1"/>
</dbReference>
<dbReference type="OrthoDB" id="5241784at2"/>
<dbReference type="InterPro" id="IPR011712">
    <property type="entry name" value="Sig_transdc_His_kin_sub3_dim/P"/>
</dbReference>
<feature type="domain" description="Signal transduction histidine kinase subgroup 3 dimerisation and phosphoacceptor" evidence="5">
    <location>
        <begin position="185"/>
        <end position="247"/>
    </location>
</feature>
<organism evidence="6 7">
    <name type="scientific">Micromonospora craniellae</name>
    <dbReference type="NCBI Taxonomy" id="2294034"/>
    <lineage>
        <taxon>Bacteria</taxon>
        <taxon>Bacillati</taxon>
        <taxon>Actinomycetota</taxon>
        <taxon>Actinomycetes</taxon>
        <taxon>Micromonosporales</taxon>
        <taxon>Micromonosporaceae</taxon>
        <taxon>Micromonospora</taxon>
    </lineage>
</organism>
<evidence type="ECO:0000256" key="4">
    <source>
        <dbReference type="SAM" id="Phobius"/>
    </source>
</evidence>
<keyword evidence="7" id="KW-1185">Reference proteome</keyword>
<dbReference type="GO" id="GO:0000155">
    <property type="term" value="F:phosphorelay sensor kinase activity"/>
    <property type="evidence" value="ECO:0007669"/>
    <property type="project" value="InterPro"/>
</dbReference>
<dbReference type="Gene3D" id="3.30.565.10">
    <property type="entry name" value="Histidine kinase-like ATPase, C-terminal domain"/>
    <property type="match status" value="1"/>
</dbReference>
<feature type="transmembrane region" description="Helical" evidence="4">
    <location>
        <begin position="12"/>
        <end position="30"/>
    </location>
</feature>
<keyword evidence="4" id="KW-1133">Transmembrane helix</keyword>
<evidence type="ECO:0000256" key="2">
    <source>
        <dbReference type="ARBA" id="ARBA00022777"/>
    </source>
</evidence>
<dbReference type="PANTHER" id="PTHR24421:SF59">
    <property type="entry name" value="OXYGEN SENSOR HISTIDINE KINASE NREB"/>
    <property type="match status" value="1"/>
</dbReference>
<evidence type="ECO:0000259" key="5">
    <source>
        <dbReference type="Pfam" id="PF07730"/>
    </source>
</evidence>
<evidence type="ECO:0000313" key="7">
    <source>
        <dbReference type="Proteomes" id="UP000262621"/>
    </source>
</evidence>
<dbReference type="Pfam" id="PF07730">
    <property type="entry name" value="HisKA_3"/>
    <property type="match status" value="1"/>
</dbReference>
<dbReference type="InterPro" id="IPR036890">
    <property type="entry name" value="HATPase_C_sf"/>
</dbReference>